<comment type="pathway">
    <text evidence="2">Amino-acid biosynthesis; L-tryptophan biosynthesis; L-tryptophan from chorismate: step 4/5.</text>
</comment>
<keyword evidence="7" id="KW-0057">Aromatic amino acid biosynthesis</keyword>
<proteinExistence type="predicted"/>
<dbReference type="Gene3D" id="3.20.20.70">
    <property type="entry name" value="Aldolase class I"/>
    <property type="match status" value="1"/>
</dbReference>
<evidence type="ECO:0000256" key="7">
    <source>
        <dbReference type="ARBA" id="ARBA00023141"/>
    </source>
</evidence>
<evidence type="ECO:0000256" key="1">
    <source>
        <dbReference type="ARBA" id="ARBA00001633"/>
    </source>
</evidence>
<dbReference type="Pfam" id="PF00218">
    <property type="entry name" value="IGPS"/>
    <property type="match status" value="1"/>
</dbReference>
<keyword evidence="6" id="KW-0822">Tryptophan biosynthesis</keyword>
<keyword evidence="8" id="KW-0456">Lyase</keyword>
<keyword evidence="11" id="KW-1185">Reference proteome</keyword>
<evidence type="ECO:0000256" key="3">
    <source>
        <dbReference type="ARBA" id="ARBA00012362"/>
    </source>
</evidence>
<dbReference type="PANTHER" id="PTHR22854">
    <property type="entry name" value="TRYPTOPHAN BIOSYNTHESIS PROTEIN"/>
    <property type="match status" value="1"/>
</dbReference>
<evidence type="ECO:0000256" key="8">
    <source>
        <dbReference type="ARBA" id="ARBA00023239"/>
    </source>
</evidence>
<evidence type="ECO:0000256" key="2">
    <source>
        <dbReference type="ARBA" id="ARBA00004696"/>
    </source>
</evidence>
<dbReference type="InterPro" id="IPR013798">
    <property type="entry name" value="Indole-3-glycerol_P_synth_dom"/>
</dbReference>
<evidence type="ECO:0000313" key="10">
    <source>
        <dbReference type="EMBL" id="NGO44274.1"/>
    </source>
</evidence>
<dbReference type="InterPro" id="IPR011060">
    <property type="entry name" value="RibuloseP-bd_barrel"/>
</dbReference>
<keyword evidence="5" id="KW-0210">Decarboxylase</keyword>
<accession>A0ABX0DUX7</accession>
<evidence type="ECO:0000313" key="11">
    <source>
        <dbReference type="Proteomes" id="UP001518140"/>
    </source>
</evidence>
<organism evidence="10 11">
    <name type="scientific">Streptomyces ureilyticus</name>
    <dbReference type="NCBI Taxonomy" id="1775131"/>
    <lineage>
        <taxon>Bacteria</taxon>
        <taxon>Bacillati</taxon>
        <taxon>Actinomycetota</taxon>
        <taxon>Actinomycetes</taxon>
        <taxon>Kitasatosporales</taxon>
        <taxon>Streptomycetaceae</taxon>
        <taxon>Streptomyces</taxon>
    </lineage>
</organism>
<dbReference type="Proteomes" id="UP001518140">
    <property type="component" value="Unassembled WGS sequence"/>
</dbReference>
<dbReference type="SUPFAM" id="SSF51366">
    <property type="entry name" value="Ribulose-phoshate binding barrel"/>
    <property type="match status" value="1"/>
</dbReference>
<dbReference type="CDD" id="cd00331">
    <property type="entry name" value="IGPS"/>
    <property type="match status" value="1"/>
</dbReference>
<evidence type="ECO:0000259" key="9">
    <source>
        <dbReference type="Pfam" id="PF00218"/>
    </source>
</evidence>
<dbReference type="PANTHER" id="PTHR22854:SF2">
    <property type="entry name" value="INDOLE-3-GLYCEROL-PHOSPHATE SYNTHASE"/>
    <property type="match status" value="1"/>
</dbReference>
<gene>
    <name evidence="10" type="ORF">G6048_19620</name>
</gene>
<dbReference type="EC" id="4.1.1.48" evidence="3"/>
<comment type="caution">
    <text evidence="10">The sequence shown here is derived from an EMBL/GenBank/DDBJ whole genome shotgun (WGS) entry which is preliminary data.</text>
</comment>
<dbReference type="EMBL" id="JAAKZX010000057">
    <property type="protein sequence ID" value="NGO44274.1"/>
    <property type="molecule type" value="Genomic_DNA"/>
</dbReference>
<name>A0ABX0DUX7_9ACTN</name>
<evidence type="ECO:0000256" key="4">
    <source>
        <dbReference type="ARBA" id="ARBA00022605"/>
    </source>
</evidence>
<protein>
    <recommendedName>
        <fullName evidence="3">indole-3-glycerol-phosphate synthase</fullName>
        <ecNumber evidence="3">4.1.1.48</ecNumber>
    </recommendedName>
</protein>
<evidence type="ECO:0000256" key="5">
    <source>
        <dbReference type="ARBA" id="ARBA00022793"/>
    </source>
</evidence>
<reference evidence="10 11" key="1">
    <citation type="submission" date="2020-02" db="EMBL/GenBank/DDBJ databases">
        <title>Whole-genome analyses of novel actinobacteria.</title>
        <authorList>
            <person name="Sahin N."/>
            <person name="Tokatli A."/>
        </authorList>
    </citation>
    <scope>NUCLEOTIDE SEQUENCE [LARGE SCALE GENOMIC DNA]</scope>
    <source>
        <strain evidence="10 11">YC419</strain>
    </source>
</reference>
<sequence length="256" mass="27485">MSDVLTELVAQAVEQTARRRKPRGDAELSVLASAAPEPRDFVAALCAQGLSVIAEVKPRSTSQGSLTHDYRPIELARAYEIGGASSIPTHEVGFGGSPEHLLATRDTVDIPILHEDVIVDEYQVLEARAFDADALLPIVAALPTDRLAELLTQTRELGMEALVEVHDADEVDTALSVGAQIIGVNHRALRDFTIDRASSARLRDRIGSRQVIVGESGIRHAEDARRLAEAGVDAVLAGELLMRAKDPATVIKELAP</sequence>
<keyword evidence="4" id="KW-0028">Amino-acid biosynthesis</keyword>
<dbReference type="InterPro" id="IPR013785">
    <property type="entry name" value="Aldolase_TIM"/>
</dbReference>
<dbReference type="InterPro" id="IPR045186">
    <property type="entry name" value="Indole-3-glycerol_P_synth"/>
</dbReference>
<feature type="domain" description="Indole-3-glycerol phosphate synthase" evidence="9">
    <location>
        <begin position="7"/>
        <end position="254"/>
    </location>
</feature>
<comment type="catalytic activity">
    <reaction evidence="1">
        <text>1-(2-carboxyphenylamino)-1-deoxy-D-ribulose 5-phosphate + H(+) = (1S,2R)-1-C-(indol-3-yl)glycerol 3-phosphate + CO2 + H2O</text>
        <dbReference type="Rhea" id="RHEA:23476"/>
        <dbReference type="ChEBI" id="CHEBI:15377"/>
        <dbReference type="ChEBI" id="CHEBI:15378"/>
        <dbReference type="ChEBI" id="CHEBI:16526"/>
        <dbReference type="ChEBI" id="CHEBI:58613"/>
        <dbReference type="ChEBI" id="CHEBI:58866"/>
        <dbReference type="EC" id="4.1.1.48"/>
    </reaction>
</comment>
<evidence type="ECO:0000256" key="6">
    <source>
        <dbReference type="ARBA" id="ARBA00022822"/>
    </source>
</evidence>